<feature type="compositionally biased region" description="Polar residues" evidence="1">
    <location>
        <begin position="283"/>
        <end position="293"/>
    </location>
</feature>
<dbReference type="Proteomes" id="UP001497497">
    <property type="component" value="Unassembled WGS sequence"/>
</dbReference>
<sequence>MSSTQKSSEIGDYVDTTLVSGHHQQDVVRRHKLEEAGSSTEECDRNNNHSSDDGSQIKTDGVAAPHQSKQNGKKPIKSQLITSKSGRRSARALEFDKLERAGVDQEFLRRYKKMSPSERKQELLRQRSMLLEEQKRLKLLLAAQEAQLKMKQMDALKKMDETDGLSEKDRTEIITMNSSLKAMEQDLKKKDQELHRSQNISARHHSSETSPRDDQRPDDDKQNVSSSTRRGQPLLGAESNGDVLKADAELSGESEMKLNGKDGDECVVYVSEVKERVVKKLDYSQQSDTESNASSRKVSSRVSRDNLSGSASTEAVVSRDRPKGGNRDVMSSPPQHSDASTSVSYSHLPRYHKHTTETDWKVCRSKSTRSVVSNTKEKHVPSRTYNSIGEITLSVLDIINAMDDPHQISPVKDIIKTDGNKIHDDIHKIYDDRHDIHDDTHKIYDDRQDIHDDKHKSYDDIQDTHDDKHKIYDDRYGIHDDRHKIYDDRYDIHDDRHKIYDDRYDIHDDRHKVCEDTSDLDSRHTCNIKHKSEPNINLSNCSQQSSSLLHISRSSVHQNHARDGVHSELPPTKKPSVKSGQINHSMPPADADPHLSLFVLRRNLSEISPRPIAKCRKINTDKDRGLRGIKSDDEDGSSGRQLSEHHDFETLDRVMSPHGVHRVTSRDDFQGLDIMLQTIDAIDDGRPGLLDGNDEVCLSDLEESKILEEVFFI</sequence>
<feature type="region of interest" description="Disordered" evidence="1">
    <location>
        <begin position="623"/>
        <end position="646"/>
    </location>
</feature>
<organism evidence="2 3">
    <name type="scientific">Lymnaea stagnalis</name>
    <name type="common">Great pond snail</name>
    <name type="synonym">Helix stagnalis</name>
    <dbReference type="NCBI Taxonomy" id="6523"/>
    <lineage>
        <taxon>Eukaryota</taxon>
        <taxon>Metazoa</taxon>
        <taxon>Spiralia</taxon>
        <taxon>Lophotrochozoa</taxon>
        <taxon>Mollusca</taxon>
        <taxon>Gastropoda</taxon>
        <taxon>Heterobranchia</taxon>
        <taxon>Euthyneura</taxon>
        <taxon>Panpulmonata</taxon>
        <taxon>Hygrophila</taxon>
        <taxon>Lymnaeoidea</taxon>
        <taxon>Lymnaeidae</taxon>
        <taxon>Lymnaea</taxon>
    </lineage>
</organism>
<feature type="compositionally biased region" description="Polar residues" evidence="1">
    <location>
        <begin position="332"/>
        <end position="345"/>
    </location>
</feature>
<protein>
    <submittedName>
        <fullName evidence="2">Uncharacterized protein</fullName>
    </submittedName>
</protein>
<feature type="region of interest" description="Disordered" evidence="1">
    <location>
        <begin position="282"/>
        <end position="350"/>
    </location>
</feature>
<dbReference type="EMBL" id="CAXITT010000059">
    <property type="protein sequence ID" value="CAL1529965.1"/>
    <property type="molecule type" value="Genomic_DNA"/>
</dbReference>
<feature type="region of interest" description="Disordered" evidence="1">
    <location>
        <begin position="554"/>
        <end position="592"/>
    </location>
</feature>
<evidence type="ECO:0000313" key="3">
    <source>
        <dbReference type="Proteomes" id="UP001497497"/>
    </source>
</evidence>
<name>A0AAV2H9V8_LYMST</name>
<keyword evidence="3" id="KW-1185">Reference proteome</keyword>
<comment type="caution">
    <text evidence="2">The sequence shown here is derived from an EMBL/GenBank/DDBJ whole genome shotgun (WGS) entry which is preliminary data.</text>
</comment>
<feature type="compositionally biased region" description="Basic and acidic residues" evidence="1">
    <location>
        <begin position="23"/>
        <end position="35"/>
    </location>
</feature>
<accession>A0AAV2H9V8</accession>
<evidence type="ECO:0000256" key="1">
    <source>
        <dbReference type="SAM" id="MobiDB-lite"/>
    </source>
</evidence>
<feature type="compositionally biased region" description="Basic and acidic residues" evidence="1">
    <location>
        <begin position="42"/>
        <end position="52"/>
    </location>
</feature>
<feature type="region of interest" description="Disordered" evidence="1">
    <location>
        <begin position="158"/>
        <end position="248"/>
    </location>
</feature>
<evidence type="ECO:0000313" key="2">
    <source>
        <dbReference type="EMBL" id="CAL1529965.1"/>
    </source>
</evidence>
<feature type="compositionally biased region" description="Basic and acidic residues" evidence="1">
    <location>
        <begin position="183"/>
        <end position="196"/>
    </location>
</feature>
<gene>
    <name evidence="2" type="ORF">GSLYS_00004098001</name>
</gene>
<feature type="compositionally biased region" description="Basic and acidic residues" evidence="1">
    <location>
        <begin position="205"/>
        <end position="222"/>
    </location>
</feature>
<proteinExistence type="predicted"/>
<feature type="compositionally biased region" description="Polar residues" evidence="1">
    <location>
        <begin position="305"/>
        <end position="315"/>
    </location>
</feature>
<feature type="region of interest" description="Disordered" evidence="1">
    <location>
        <begin position="1"/>
        <end position="89"/>
    </location>
</feature>
<reference evidence="2 3" key="1">
    <citation type="submission" date="2024-04" db="EMBL/GenBank/DDBJ databases">
        <authorList>
            <consortium name="Genoscope - CEA"/>
            <person name="William W."/>
        </authorList>
    </citation>
    <scope>NUCLEOTIDE SEQUENCE [LARGE SCALE GENOMIC DNA]</scope>
</reference>
<feature type="compositionally biased region" description="Basic and acidic residues" evidence="1">
    <location>
        <begin position="158"/>
        <end position="172"/>
    </location>
</feature>
<dbReference type="AlphaFoldDB" id="A0AAV2H9V8"/>
<feature type="compositionally biased region" description="Basic and acidic residues" evidence="1">
    <location>
        <begin position="317"/>
        <end position="326"/>
    </location>
</feature>